<dbReference type="Proteomes" id="UP000028826">
    <property type="component" value="Unassembled WGS sequence"/>
</dbReference>
<evidence type="ECO:0000256" key="2">
    <source>
        <dbReference type="ARBA" id="ARBA00022803"/>
    </source>
</evidence>
<keyword evidence="1" id="KW-0677">Repeat</keyword>
<dbReference type="AlphaFoldDB" id="A0A086Y7Z4"/>
<dbReference type="OrthoDB" id="9766710at2"/>
<dbReference type="RefSeq" id="WP_035708804.1">
    <property type="nucleotide sequence ID" value="NZ_CAMIFG010000013.1"/>
</dbReference>
<name>A0A086Y7Z4_9RHOB</name>
<dbReference type="Gene3D" id="1.25.40.10">
    <property type="entry name" value="Tetratricopeptide repeat domain"/>
    <property type="match status" value="2"/>
</dbReference>
<evidence type="ECO:0000313" key="3">
    <source>
        <dbReference type="EMBL" id="KFI30394.1"/>
    </source>
</evidence>
<dbReference type="SMART" id="SM00028">
    <property type="entry name" value="TPR"/>
    <property type="match status" value="7"/>
</dbReference>
<comment type="caution">
    <text evidence="3">The sequence shown here is derived from an EMBL/GenBank/DDBJ whole genome shotgun (WGS) entry which is preliminary data.</text>
</comment>
<reference evidence="3 4" key="1">
    <citation type="submission" date="2014-03" db="EMBL/GenBank/DDBJ databases">
        <title>Genome of Haematobacter massiliensis CCUG 47968.</title>
        <authorList>
            <person name="Wang D."/>
            <person name="Wang G."/>
        </authorList>
    </citation>
    <scope>NUCLEOTIDE SEQUENCE [LARGE SCALE GENOMIC DNA]</scope>
    <source>
        <strain evidence="3 4">CCUG 47968</strain>
    </source>
</reference>
<proteinExistence type="predicted"/>
<dbReference type="Pfam" id="PF13432">
    <property type="entry name" value="TPR_16"/>
    <property type="match status" value="3"/>
</dbReference>
<accession>A0A086Y7Z4</accession>
<keyword evidence="2" id="KW-0802">TPR repeat</keyword>
<sequence>MSQLSRLAASLLCGSALLLGATAAWADGYAGPYLAGRAAAGERDYRAAGTYFHEALSHDPGNAQVQEFALLSDIGRGEFDAALTVAQSMQREGQDSQLADLVLLVDMIGRKDWEAVKADVQGGPKISPLIDGLAGAWAEFGLGRMSDAQAAFDRVASNEPLRAFALYHKALALAAAGDFEGAQTILGGETGRVVSVTRRGVVAQVEVLSQLDRNADAIALIDNTFQGDPEMDGFRAQLEAGETLTFDVVRSATDGMAEAFHGVAGVLANGGGEDGFTLVYARMAEHLRPDFTEAILMVAGILEKQGQYDLATVAYNRIPRNDPAFHVAEMGRASALYDGSRTEAALEAMEQLAKASPDVLSVQVAYGDMLRRQEKFADSAQSYDRAIALLGTPGPQHWPLFFARGIAFERSGQWPKAEADFRKALELSPDQPAVLNYLGYSYVERHEHLDEALAMIQRAVDARPDDGAITDSLGWALFRLGRYEEAVGHLERAAELMPVDPVVNDHLGDVFWAVGRKLEADFQWRRALSFNPEEKDATRIRKKLSIGLDAVLKEEGAPPILRTGDAD</sequence>
<dbReference type="EMBL" id="JGYG01000003">
    <property type="protein sequence ID" value="KFI30394.1"/>
    <property type="molecule type" value="Genomic_DNA"/>
</dbReference>
<dbReference type="InterPro" id="IPR019734">
    <property type="entry name" value="TPR_rpt"/>
</dbReference>
<evidence type="ECO:0000313" key="4">
    <source>
        <dbReference type="Proteomes" id="UP000028826"/>
    </source>
</evidence>
<dbReference type="PANTHER" id="PTHR44858:SF17">
    <property type="match status" value="1"/>
</dbReference>
<dbReference type="PANTHER" id="PTHR44858">
    <property type="entry name" value="TETRATRICOPEPTIDE REPEAT PROTEIN 6"/>
    <property type="match status" value="1"/>
</dbReference>
<organism evidence="3 4">
    <name type="scientific">Haematobacter massiliensis</name>
    <dbReference type="NCBI Taxonomy" id="195105"/>
    <lineage>
        <taxon>Bacteria</taxon>
        <taxon>Pseudomonadati</taxon>
        <taxon>Pseudomonadota</taxon>
        <taxon>Alphaproteobacteria</taxon>
        <taxon>Rhodobacterales</taxon>
        <taxon>Paracoccaceae</taxon>
        <taxon>Haematobacter</taxon>
    </lineage>
</organism>
<dbReference type="SUPFAM" id="SSF48452">
    <property type="entry name" value="TPR-like"/>
    <property type="match status" value="2"/>
</dbReference>
<dbReference type="InterPro" id="IPR013105">
    <property type="entry name" value="TPR_2"/>
</dbReference>
<dbReference type="PROSITE" id="PS50005">
    <property type="entry name" value="TPR"/>
    <property type="match status" value="2"/>
</dbReference>
<dbReference type="InterPro" id="IPR050498">
    <property type="entry name" value="Ycf3"/>
</dbReference>
<gene>
    <name evidence="3" type="ORF">CN97_12480</name>
</gene>
<protein>
    <submittedName>
        <fullName evidence="3">Uncharacterized protein</fullName>
    </submittedName>
</protein>
<evidence type="ECO:0000256" key="1">
    <source>
        <dbReference type="ARBA" id="ARBA00022737"/>
    </source>
</evidence>
<dbReference type="STRING" id="195105.CN97_12480"/>
<dbReference type="Pfam" id="PF07719">
    <property type="entry name" value="TPR_2"/>
    <property type="match status" value="1"/>
</dbReference>
<keyword evidence="4" id="KW-1185">Reference proteome</keyword>
<dbReference type="eggNOG" id="COG0457">
    <property type="taxonomic scope" value="Bacteria"/>
</dbReference>
<dbReference type="InterPro" id="IPR011990">
    <property type="entry name" value="TPR-like_helical_dom_sf"/>
</dbReference>